<sequence length="69" mass="7551">MSCLPPGHPVVFDYTQARYLHIVVVHLVSVAHSMFASKLSRVGHLTGGREALRYPPPPSPRPPLILVLA</sequence>
<gene>
    <name evidence="2" type="ORF">EVAR_31660_1</name>
</gene>
<protein>
    <submittedName>
        <fullName evidence="2">Uncharacterized protein</fullName>
    </submittedName>
</protein>
<reference evidence="2 3" key="1">
    <citation type="journal article" date="2019" name="Commun. Biol.">
        <title>The bagworm genome reveals a unique fibroin gene that provides high tensile strength.</title>
        <authorList>
            <person name="Kono N."/>
            <person name="Nakamura H."/>
            <person name="Ohtoshi R."/>
            <person name="Tomita M."/>
            <person name="Numata K."/>
            <person name="Arakawa K."/>
        </authorList>
    </citation>
    <scope>NUCLEOTIDE SEQUENCE [LARGE SCALE GENOMIC DNA]</scope>
</reference>
<dbReference type="EMBL" id="BGZK01000448">
    <property type="protein sequence ID" value="GBP44216.1"/>
    <property type="molecule type" value="Genomic_DNA"/>
</dbReference>
<evidence type="ECO:0000256" key="1">
    <source>
        <dbReference type="SAM" id="MobiDB-lite"/>
    </source>
</evidence>
<feature type="region of interest" description="Disordered" evidence="1">
    <location>
        <begin position="48"/>
        <end position="69"/>
    </location>
</feature>
<organism evidence="2 3">
    <name type="scientific">Eumeta variegata</name>
    <name type="common">Bagworm moth</name>
    <name type="synonym">Eumeta japonica</name>
    <dbReference type="NCBI Taxonomy" id="151549"/>
    <lineage>
        <taxon>Eukaryota</taxon>
        <taxon>Metazoa</taxon>
        <taxon>Ecdysozoa</taxon>
        <taxon>Arthropoda</taxon>
        <taxon>Hexapoda</taxon>
        <taxon>Insecta</taxon>
        <taxon>Pterygota</taxon>
        <taxon>Neoptera</taxon>
        <taxon>Endopterygota</taxon>
        <taxon>Lepidoptera</taxon>
        <taxon>Glossata</taxon>
        <taxon>Ditrysia</taxon>
        <taxon>Tineoidea</taxon>
        <taxon>Psychidae</taxon>
        <taxon>Oiketicinae</taxon>
        <taxon>Eumeta</taxon>
    </lineage>
</organism>
<comment type="caution">
    <text evidence="2">The sequence shown here is derived from an EMBL/GenBank/DDBJ whole genome shotgun (WGS) entry which is preliminary data.</text>
</comment>
<evidence type="ECO:0000313" key="3">
    <source>
        <dbReference type="Proteomes" id="UP000299102"/>
    </source>
</evidence>
<keyword evidence="3" id="KW-1185">Reference proteome</keyword>
<dbReference type="Proteomes" id="UP000299102">
    <property type="component" value="Unassembled WGS sequence"/>
</dbReference>
<accession>A0A4C1VY64</accession>
<proteinExistence type="predicted"/>
<evidence type="ECO:0000313" key="2">
    <source>
        <dbReference type="EMBL" id="GBP44216.1"/>
    </source>
</evidence>
<feature type="compositionally biased region" description="Pro residues" evidence="1">
    <location>
        <begin position="54"/>
        <end position="63"/>
    </location>
</feature>
<dbReference type="AlphaFoldDB" id="A0A4C1VY64"/>
<name>A0A4C1VY64_EUMVA</name>